<gene>
    <name evidence="1" type="ORF">A1356_16765</name>
</gene>
<comment type="caution">
    <text evidence="1">The sequence shown here is derived from an EMBL/GenBank/DDBJ whole genome shotgun (WGS) entry which is preliminary data.</text>
</comment>
<keyword evidence="2" id="KW-1185">Reference proteome</keyword>
<accession>A0AA91DAX0</accession>
<sequence>MGILGRPQGLFELHSSDLCVGSMLSKSDVVEILGVTESDIQSVPFKNWKGIEAIDERELQKLWYANSIPNSPPAKIGNASVSLDEMILVKLIRLAYPHASVEHQVPWGRRRVDLKISVDGVSKFVEFHGPSHFAPSRYNSSPEHPSIRKAEIENHFGIECVLWPYWIQRCISNVRAIFDNDVNGLGVLWSTNVHFGTFVFPDSAQVIESINNRFRAMRDGGCGYFYGPSTEERNNPEHPVINQIQQGKKSIELLLPRGHSNIEQWVPQYLVA</sequence>
<organism evidence="1 2">
    <name type="scientific">Methylomonas koyamae</name>
    <dbReference type="NCBI Taxonomy" id="702114"/>
    <lineage>
        <taxon>Bacteria</taxon>
        <taxon>Pseudomonadati</taxon>
        <taxon>Pseudomonadota</taxon>
        <taxon>Gammaproteobacteria</taxon>
        <taxon>Methylococcales</taxon>
        <taxon>Methylococcaceae</taxon>
        <taxon>Methylomonas</taxon>
    </lineage>
</organism>
<dbReference type="AlphaFoldDB" id="A0AA91DAX0"/>
<evidence type="ECO:0000313" key="1">
    <source>
        <dbReference type="EMBL" id="OAI23910.1"/>
    </source>
</evidence>
<protein>
    <submittedName>
        <fullName evidence="1">Uncharacterized protein</fullName>
    </submittedName>
</protein>
<dbReference type="EMBL" id="LUUL01000095">
    <property type="protein sequence ID" value="OAI23910.1"/>
    <property type="molecule type" value="Genomic_DNA"/>
</dbReference>
<proteinExistence type="predicted"/>
<name>A0AA91DAX0_9GAMM</name>
<dbReference type="RefSeq" id="WP_064028638.1">
    <property type="nucleotide sequence ID" value="NZ_LUUL01000095.1"/>
</dbReference>
<evidence type="ECO:0000313" key="2">
    <source>
        <dbReference type="Proteomes" id="UP000077734"/>
    </source>
</evidence>
<reference evidence="1 2" key="1">
    <citation type="submission" date="2016-03" db="EMBL/GenBank/DDBJ databases">
        <authorList>
            <person name="Heylen K."/>
            <person name="De Vos P."/>
            <person name="Vekeman B."/>
        </authorList>
    </citation>
    <scope>NUCLEOTIDE SEQUENCE [LARGE SCALE GENOMIC DNA]</scope>
    <source>
        <strain evidence="1 2">R-49807</strain>
    </source>
</reference>
<dbReference type="Proteomes" id="UP000077734">
    <property type="component" value="Unassembled WGS sequence"/>
</dbReference>